<dbReference type="Pfam" id="PF08895">
    <property type="entry name" value="DUF1840"/>
    <property type="match status" value="1"/>
</dbReference>
<comment type="caution">
    <text evidence="1">The sequence shown here is derived from an EMBL/GenBank/DDBJ whole genome shotgun (WGS) entry which is preliminary data.</text>
</comment>
<evidence type="ECO:0000313" key="1">
    <source>
        <dbReference type="EMBL" id="KLU26466.1"/>
    </source>
</evidence>
<protein>
    <recommendedName>
        <fullName evidence="3">DUF1840 domain-containing protein</fullName>
    </recommendedName>
</protein>
<evidence type="ECO:0000313" key="2">
    <source>
        <dbReference type="Proteomes" id="UP000035963"/>
    </source>
</evidence>
<dbReference type="RefSeq" id="WP_047846406.1">
    <property type="nucleotide sequence ID" value="NZ_AEJF01000069.1"/>
</dbReference>
<dbReference type="Proteomes" id="UP000035963">
    <property type="component" value="Unassembled WGS sequence"/>
</dbReference>
<evidence type="ECO:0008006" key="3">
    <source>
        <dbReference type="Google" id="ProtNLM"/>
    </source>
</evidence>
<dbReference type="EMBL" id="AEJF01000069">
    <property type="protein sequence ID" value="KLU26466.1"/>
    <property type="molecule type" value="Genomic_DNA"/>
</dbReference>
<gene>
    <name evidence="1" type="ORF">EOS_09515</name>
</gene>
<proteinExistence type="predicted"/>
<name>A0A0J1D1E0_9BURK</name>
<dbReference type="InterPro" id="IPR014991">
    <property type="entry name" value="DUF1840"/>
</dbReference>
<dbReference type="PATRIC" id="fig|908627.4.peg.2101"/>
<accession>A0A0J1D1E0</accession>
<dbReference type="AlphaFoldDB" id="A0A0J1D1E0"/>
<organism evidence="1 2">
    <name type="scientific">Caballeronia mineralivorans PML1(12)</name>
    <dbReference type="NCBI Taxonomy" id="908627"/>
    <lineage>
        <taxon>Bacteria</taxon>
        <taxon>Pseudomonadati</taxon>
        <taxon>Pseudomonadota</taxon>
        <taxon>Betaproteobacteria</taxon>
        <taxon>Burkholderiales</taxon>
        <taxon>Burkholderiaceae</taxon>
        <taxon>Caballeronia</taxon>
    </lineage>
</organism>
<dbReference type="OrthoDB" id="5296629at2"/>
<reference evidence="1 2" key="1">
    <citation type="journal article" date="2015" name="Genome Announc.">
        <title>Draft Genome Sequence of Burkholderia sp. Strain PML1(12), an Ectomycorrhizosphere-Inhabiting Bacterium with Effective Mineral-Weathering Ability.</title>
        <authorList>
            <person name="Uroz S."/>
            <person name="Oger P."/>
        </authorList>
    </citation>
    <scope>NUCLEOTIDE SEQUENCE [LARGE SCALE GENOMIC DNA]</scope>
    <source>
        <strain evidence="2">PML1(12)</strain>
    </source>
</reference>
<sequence length="106" mass="11814">MLITFKSRASPDVLMLADLANYLLGIVGKRLGPCGVIERHELSDAIGRMEDAIAEDQRTSDEHDEMHYGTQAGVRERSAALAQRAYPFLDMLRAAQKQDVDIIWGL</sequence>
<keyword evidence="2" id="KW-1185">Reference proteome</keyword>